<gene>
    <name evidence="3" type="primary">LOC109479477</name>
</gene>
<dbReference type="GO" id="GO:0005035">
    <property type="term" value="F:death receptor activity"/>
    <property type="evidence" value="ECO:0007669"/>
    <property type="project" value="TreeGrafter"/>
</dbReference>
<organism evidence="2 3">
    <name type="scientific">Branchiostoma belcheri</name>
    <name type="common">Amphioxus</name>
    <dbReference type="NCBI Taxonomy" id="7741"/>
    <lineage>
        <taxon>Eukaryota</taxon>
        <taxon>Metazoa</taxon>
        <taxon>Chordata</taxon>
        <taxon>Cephalochordata</taxon>
        <taxon>Leptocardii</taxon>
        <taxon>Amphioxiformes</taxon>
        <taxon>Branchiostomatidae</taxon>
        <taxon>Branchiostoma</taxon>
    </lineage>
</organism>
<evidence type="ECO:0000313" key="3">
    <source>
        <dbReference type="RefSeq" id="XP_019637004.1"/>
    </source>
</evidence>
<keyword evidence="1" id="KW-1133">Transmembrane helix</keyword>
<dbReference type="PANTHER" id="PTHR46605:SF2">
    <property type="entry name" value="TNFR-CYS DOMAIN-CONTAINING PROTEIN"/>
    <property type="match status" value="1"/>
</dbReference>
<dbReference type="GeneID" id="109479477"/>
<dbReference type="InterPro" id="IPR052302">
    <property type="entry name" value="Neurotrophin_rcpt-DD"/>
</dbReference>
<dbReference type="GO" id="GO:0007266">
    <property type="term" value="P:Rho protein signal transduction"/>
    <property type="evidence" value="ECO:0007669"/>
    <property type="project" value="TreeGrafter"/>
</dbReference>
<proteinExistence type="predicted"/>
<protein>
    <submittedName>
        <fullName evidence="3">Uncharacterized protein LOC109479477</fullName>
    </submittedName>
</protein>
<dbReference type="Proteomes" id="UP000515135">
    <property type="component" value="Unplaced"/>
</dbReference>
<dbReference type="GO" id="GO:0015026">
    <property type="term" value="F:coreceptor activity"/>
    <property type="evidence" value="ECO:0007669"/>
    <property type="project" value="TreeGrafter"/>
</dbReference>
<dbReference type="GO" id="GO:0005886">
    <property type="term" value="C:plasma membrane"/>
    <property type="evidence" value="ECO:0007669"/>
    <property type="project" value="TreeGrafter"/>
</dbReference>
<dbReference type="GO" id="GO:0009986">
    <property type="term" value="C:cell surface"/>
    <property type="evidence" value="ECO:0007669"/>
    <property type="project" value="TreeGrafter"/>
</dbReference>
<reference evidence="3" key="1">
    <citation type="submission" date="2025-08" db="UniProtKB">
        <authorList>
            <consortium name="RefSeq"/>
        </authorList>
    </citation>
    <scope>IDENTIFICATION</scope>
    <source>
        <tissue evidence="3">Gonad</tissue>
    </source>
</reference>
<keyword evidence="2" id="KW-1185">Reference proteome</keyword>
<evidence type="ECO:0000256" key="1">
    <source>
        <dbReference type="SAM" id="Phobius"/>
    </source>
</evidence>
<name>A0A6P4ZSD3_BRABE</name>
<feature type="transmembrane region" description="Helical" evidence="1">
    <location>
        <begin position="258"/>
        <end position="280"/>
    </location>
</feature>
<dbReference type="AlphaFoldDB" id="A0A6P4ZSD3"/>
<dbReference type="GO" id="GO:0048406">
    <property type="term" value="F:nerve growth factor binding"/>
    <property type="evidence" value="ECO:0007669"/>
    <property type="project" value="TreeGrafter"/>
</dbReference>
<keyword evidence="1" id="KW-0812">Transmembrane</keyword>
<dbReference type="OrthoDB" id="10119016at2759"/>
<evidence type="ECO:0000313" key="2">
    <source>
        <dbReference type="Proteomes" id="UP000515135"/>
    </source>
</evidence>
<sequence>MRSNNRRRLIHRDCWPFSELFLSRRGTAVTRRRGGRPPEPAARPRVEPDKQCDFLQLRRETQTKYSLPLILISVNNTESGIKPAQNITHLCQQAWENVSTVKVALRENTTLQIVPMSIDGSCHPQIVAIAVSDVISKGNSTRPYAQEEMTNVTCLVNTWEEETHKHVFTVPLSSTLGGAVCAENIQATRTVSSTPDGTVCPTKTHATWTPNSTLFTREKMALTTRQPKIKTTRLTLNHRTSTCSPCPNETVKERSPHVAIIIMETVIGVVLVELLVAYIIRRQWCCSLGDQQGHLAGANSTPPNRTTQQSGEQQYSEIPDEYYDQQNTATSTTSQTDHDYSQIPDGYFNYYNTRPGAQHQDGKDYSVRFNTAAAEVAILSSTRRGCKHPSYNTAPQVCRDPQNYQIPAQGRRTNIRTPRMPETGSSGHQYMGLLGNCRHSRRPLSYPQAVRVPQDDNDYSVRFNTAAAEVVVPSSTRLGDKHPSYETAPQVWRDPQNYQIPAQGRNTNIRSQRIPVARSSSEPRYMGLIGSQGTWQQQLVSPPKP</sequence>
<keyword evidence="1" id="KW-0472">Membrane</keyword>
<dbReference type="KEGG" id="bbel:109479477"/>
<accession>A0A6P4ZSD3</accession>
<dbReference type="RefSeq" id="XP_019637004.1">
    <property type="nucleotide sequence ID" value="XM_019781445.1"/>
</dbReference>
<dbReference type="PANTHER" id="PTHR46605">
    <property type="entry name" value="TUMOR NECROSIS FACTOR RECEPTOR"/>
    <property type="match status" value="1"/>
</dbReference>